<evidence type="ECO:0000256" key="1">
    <source>
        <dbReference type="ARBA" id="ARBA00004651"/>
    </source>
</evidence>
<dbReference type="EMBL" id="CP003107">
    <property type="protein sequence ID" value="AET61074.1"/>
    <property type="molecule type" value="Genomic_DNA"/>
</dbReference>
<dbReference type="eggNOG" id="COG0577">
    <property type="taxonomic scope" value="Bacteria"/>
</dbReference>
<comment type="subunit">
    <text evidence="3">The complex is composed of two ATP-binding proteins (HrtA), two transmembrane proteins (HrtB) and a solute-binding protein.</text>
</comment>
<feature type="transmembrane region" description="Helical" evidence="11">
    <location>
        <begin position="338"/>
        <end position="358"/>
    </location>
</feature>
<evidence type="ECO:0000256" key="7">
    <source>
        <dbReference type="ARBA" id="ARBA00022692"/>
    </source>
</evidence>
<keyword evidence="5" id="KW-0813">Transport</keyword>
<evidence type="ECO:0000313" key="13">
    <source>
        <dbReference type="EMBL" id="AET61074.1"/>
    </source>
</evidence>
<evidence type="ECO:0000256" key="2">
    <source>
        <dbReference type="ARBA" id="ARBA00008697"/>
    </source>
</evidence>
<evidence type="ECO:0000256" key="5">
    <source>
        <dbReference type="ARBA" id="ARBA00022448"/>
    </source>
</evidence>
<protein>
    <recommendedName>
        <fullName evidence="4">Putative hemin transport system permease protein HrtB</fullName>
    </recommendedName>
</protein>
<dbReference type="RefSeq" id="WP_014281769.1">
    <property type="nucleotide sequence ID" value="NC_016641.1"/>
</dbReference>
<dbReference type="InterPro" id="IPR051125">
    <property type="entry name" value="ABC-4/HrtB_transporter"/>
</dbReference>
<dbReference type="PANTHER" id="PTHR43738">
    <property type="entry name" value="ABC TRANSPORTER, MEMBRANE PROTEIN"/>
    <property type="match status" value="1"/>
</dbReference>
<dbReference type="InterPro" id="IPR003838">
    <property type="entry name" value="ABC3_permease_C"/>
</dbReference>
<dbReference type="HOGENOM" id="CLU_060907_2_0_9"/>
<keyword evidence="6" id="KW-1003">Cell membrane</keyword>
<evidence type="ECO:0000313" key="14">
    <source>
        <dbReference type="Proteomes" id="UP000005876"/>
    </source>
</evidence>
<sequence>MFLAIREMRFARARYLLIATIMVLVAFLVLFVTGLAQGLAYDNAASVKNMPATHFIMEQDSNHRFTRSHIDQNLLQEAAQIAGADNAEPLGVRMATVIPTGGTEKVDVTLLAINPGGWLASKVTDGSPLSEEVKGRVLVDQTMVDYGVKIGTTIEDQASGTKWIVDGFVKNESFSHTPAVFLNKQDWVELQAQATTRQGADPASSIVFNAIAIKAVPEKVTELQDALPNSEVITKSEAVSAIPGYKEEQGSLMMMIAFLFVISAFVLAVFFYVITIQKTSQFGILKAIGTRTAYLAGSVALQVFVLSVGSLSISVVLIQLFKSILPSSMPFQLEYSTLLFTCLIFIAMSLVGSLFSVWKVTKIDALDAIGRTMA</sequence>
<evidence type="ECO:0000256" key="8">
    <source>
        <dbReference type="ARBA" id="ARBA00022989"/>
    </source>
</evidence>
<reference evidence="13 14" key="3">
    <citation type="journal article" date="2012" name="J. Bacteriol.">
        <title>Genome Sequence of Paenibacillus terrae HPL-003, a Xylanase-Producing Bacterium Isolated from Soil Found in Forest Residue.</title>
        <authorList>
            <person name="Shin S.H."/>
            <person name="Kim S."/>
            <person name="Kim J.Y."/>
            <person name="Song H.Y."/>
            <person name="Cho S.J."/>
            <person name="Kim D.R."/>
            <person name="Lee K.I."/>
            <person name="Lim H.K."/>
            <person name="Park N.J."/>
            <person name="Hwang I.T."/>
            <person name="Yang K.S."/>
        </authorList>
    </citation>
    <scope>NUCLEOTIDE SEQUENCE [LARGE SCALE GENOMIC DNA]</scope>
    <source>
        <strain evidence="13 14">HPL-003</strain>
    </source>
</reference>
<dbReference type="OrthoDB" id="384327at2"/>
<dbReference type="Pfam" id="PF02687">
    <property type="entry name" value="FtsX"/>
    <property type="match status" value="1"/>
</dbReference>
<gene>
    <name evidence="13" type="ordered locus">HPL003_21730</name>
</gene>
<comment type="subcellular location">
    <subcellularLocation>
        <location evidence="1">Cell membrane</location>
        <topology evidence="1">Multi-pass membrane protein</topology>
    </subcellularLocation>
</comment>
<reference key="2">
    <citation type="submission" date="2011-11" db="EMBL/GenBank/DDBJ databases">
        <authorList>
            <person name="Shin S.H."/>
            <person name="Kim S."/>
            <person name="Kim J.Y."/>
        </authorList>
    </citation>
    <scope>NUCLEOTIDE SEQUENCE</scope>
    <source>
        <strain>HPL-003</strain>
    </source>
</reference>
<comment type="function">
    <text evidence="10">Part of the ABC transporter complex hrt involved in hemin import. Responsible for the translocation of the substrate across the membrane.</text>
</comment>
<feature type="transmembrane region" description="Helical" evidence="11">
    <location>
        <begin position="294"/>
        <end position="318"/>
    </location>
</feature>
<comment type="similarity">
    <text evidence="2">Belongs to the ABC-4 integral membrane protein family. HrtB subfamily.</text>
</comment>
<feature type="domain" description="ABC3 transporter permease C-terminal" evidence="12">
    <location>
        <begin position="254"/>
        <end position="364"/>
    </location>
</feature>
<reference evidence="14" key="1">
    <citation type="submission" date="2011-11" db="EMBL/GenBank/DDBJ databases">
        <title>Complete sequence of Paenibacillus terrae HPL-003.</title>
        <authorList>
            <person name="Shin S.H."/>
            <person name="Kim S."/>
            <person name="Kim J.Y."/>
        </authorList>
    </citation>
    <scope>NUCLEOTIDE SEQUENCE [LARGE SCALE GENOMIC DNA]</scope>
    <source>
        <strain evidence="14">HPL-003</strain>
    </source>
</reference>
<dbReference type="AlphaFoldDB" id="G7VQ05"/>
<evidence type="ECO:0000256" key="10">
    <source>
        <dbReference type="ARBA" id="ARBA00024973"/>
    </source>
</evidence>
<dbReference type="Proteomes" id="UP000005876">
    <property type="component" value="Chromosome"/>
</dbReference>
<evidence type="ECO:0000256" key="3">
    <source>
        <dbReference type="ARBA" id="ARBA00011131"/>
    </source>
</evidence>
<dbReference type="STRING" id="985665.HPL003_21730"/>
<name>G7VQ05_PAETH</name>
<evidence type="ECO:0000256" key="11">
    <source>
        <dbReference type="SAM" id="Phobius"/>
    </source>
</evidence>
<evidence type="ECO:0000256" key="9">
    <source>
        <dbReference type="ARBA" id="ARBA00023136"/>
    </source>
</evidence>
<keyword evidence="9 11" id="KW-0472">Membrane</keyword>
<feature type="transmembrane region" description="Helical" evidence="11">
    <location>
        <begin position="252"/>
        <end position="274"/>
    </location>
</feature>
<evidence type="ECO:0000256" key="4">
    <source>
        <dbReference type="ARBA" id="ARBA00016962"/>
    </source>
</evidence>
<dbReference type="PANTHER" id="PTHR43738:SF1">
    <property type="entry name" value="HEMIN TRANSPORT SYSTEM PERMEASE PROTEIN HRTB-RELATED"/>
    <property type="match status" value="1"/>
</dbReference>
<evidence type="ECO:0000256" key="6">
    <source>
        <dbReference type="ARBA" id="ARBA00022475"/>
    </source>
</evidence>
<proteinExistence type="inferred from homology"/>
<keyword evidence="8 11" id="KW-1133">Transmembrane helix</keyword>
<accession>G7VQ05</accession>
<dbReference type="KEGG" id="pta:HPL003_21730"/>
<dbReference type="GO" id="GO:0005886">
    <property type="term" value="C:plasma membrane"/>
    <property type="evidence" value="ECO:0007669"/>
    <property type="project" value="UniProtKB-SubCell"/>
</dbReference>
<evidence type="ECO:0000259" key="12">
    <source>
        <dbReference type="Pfam" id="PF02687"/>
    </source>
</evidence>
<keyword evidence="7 11" id="KW-0812">Transmembrane</keyword>
<organism evidence="13 14">
    <name type="scientific">Paenibacillus terrae (strain HPL-003)</name>
    <dbReference type="NCBI Taxonomy" id="985665"/>
    <lineage>
        <taxon>Bacteria</taxon>
        <taxon>Bacillati</taxon>
        <taxon>Bacillota</taxon>
        <taxon>Bacilli</taxon>
        <taxon>Bacillales</taxon>
        <taxon>Paenibacillaceae</taxon>
        <taxon>Paenibacillus</taxon>
    </lineage>
</organism>